<dbReference type="OrthoDB" id="9785698at2"/>
<dbReference type="SUPFAM" id="SSF54593">
    <property type="entry name" value="Glyoxalase/Bleomycin resistance protein/Dihydroxybiphenyl dioxygenase"/>
    <property type="match status" value="1"/>
</dbReference>
<name>A0A2D0N3S1_FLAN2</name>
<evidence type="ECO:0000259" key="1">
    <source>
        <dbReference type="PROSITE" id="PS51819"/>
    </source>
</evidence>
<keyword evidence="3" id="KW-1185">Reference proteome</keyword>
<dbReference type="EMBL" id="PDUD01000033">
    <property type="protein sequence ID" value="PHN03192.1"/>
    <property type="molecule type" value="Genomic_DNA"/>
</dbReference>
<dbReference type="Gene3D" id="3.10.180.10">
    <property type="entry name" value="2,3-Dihydroxybiphenyl 1,2-Dioxygenase, domain 1"/>
    <property type="match status" value="2"/>
</dbReference>
<comment type="caution">
    <text evidence="2">The sequence shown here is derived from an EMBL/GenBank/DDBJ whole genome shotgun (WGS) entry which is preliminary data.</text>
</comment>
<dbReference type="InterPro" id="IPR029068">
    <property type="entry name" value="Glyas_Bleomycin-R_OHBP_Dase"/>
</dbReference>
<dbReference type="PANTHER" id="PTHR36110:SF2">
    <property type="entry name" value="RING-CLEAVING DIOXYGENASE MHQE-RELATED"/>
    <property type="match status" value="1"/>
</dbReference>
<protein>
    <submittedName>
        <fullName evidence="2">Glyoxalase</fullName>
    </submittedName>
</protein>
<evidence type="ECO:0000313" key="3">
    <source>
        <dbReference type="Proteomes" id="UP000223913"/>
    </source>
</evidence>
<dbReference type="AlphaFoldDB" id="A0A2D0N3S1"/>
<feature type="domain" description="VOC" evidence="1">
    <location>
        <begin position="9"/>
        <end position="135"/>
    </location>
</feature>
<organism evidence="2 3">
    <name type="scientific">Flavilitoribacter nigricans (strain ATCC 23147 / DSM 23189 / NBRC 102662 / NCIMB 1420 / SS-2)</name>
    <name type="common">Lewinella nigricans</name>
    <dbReference type="NCBI Taxonomy" id="1122177"/>
    <lineage>
        <taxon>Bacteria</taxon>
        <taxon>Pseudomonadati</taxon>
        <taxon>Bacteroidota</taxon>
        <taxon>Saprospiria</taxon>
        <taxon>Saprospirales</taxon>
        <taxon>Lewinellaceae</taxon>
        <taxon>Flavilitoribacter</taxon>
    </lineage>
</organism>
<dbReference type="PANTHER" id="PTHR36110">
    <property type="entry name" value="RING-CLEAVING DIOXYGENASE MHQE-RELATED"/>
    <property type="match status" value="1"/>
</dbReference>
<sequence length="316" mass="35497">MDIKGLIKGIHHVTATVNDAQEDYDFYTKTLGLRLVKETVNFDNEKVYHFYYGNEIGSPSTIFTTFPYKGQGVRQGTIGSGQVYQTSFSIPEGTLSFWKKRLQDHGVTATETQRFGQPVLEFEDPSGLRLDLMEAGADDREPLWAYREVSKAQAIRGMHNVTLLIQDAPTTIRFLEIFGYRTVQTDGELTLLESGTGGPGNSLIVRAAPAAEPGINGIGTVHHVAHRVAQLEDSMKIKEKMEKEFGLKVTRVMDRKYFQSIYFRIPGGVLFEVATEGPGFMVDESREELGTALKLPAWQEPNRDRIEANLLKYIRN</sequence>
<dbReference type="Proteomes" id="UP000223913">
    <property type="component" value="Unassembled WGS sequence"/>
</dbReference>
<evidence type="ECO:0000313" key="2">
    <source>
        <dbReference type="EMBL" id="PHN03192.1"/>
    </source>
</evidence>
<accession>A0A2D0N3S1</accession>
<reference evidence="2 3" key="1">
    <citation type="submission" date="2017-10" db="EMBL/GenBank/DDBJ databases">
        <title>The draft genome sequence of Lewinella nigricans NBRC 102662.</title>
        <authorList>
            <person name="Wang K."/>
        </authorList>
    </citation>
    <scope>NUCLEOTIDE SEQUENCE [LARGE SCALE GENOMIC DNA]</scope>
    <source>
        <strain evidence="2 3">NBRC 102662</strain>
    </source>
</reference>
<dbReference type="PROSITE" id="PS51819">
    <property type="entry name" value="VOC"/>
    <property type="match status" value="2"/>
</dbReference>
<gene>
    <name evidence="2" type="ORF">CRP01_27750</name>
</gene>
<proteinExistence type="predicted"/>
<dbReference type="InterPro" id="IPR037523">
    <property type="entry name" value="VOC_core"/>
</dbReference>
<dbReference type="RefSeq" id="WP_099153320.1">
    <property type="nucleotide sequence ID" value="NZ_PDUD01000033.1"/>
</dbReference>
<dbReference type="CDD" id="cd08347">
    <property type="entry name" value="PcpA_C_like"/>
    <property type="match status" value="1"/>
</dbReference>
<dbReference type="InterPro" id="IPR052537">
    <property type="entry name" value="Extradiol_RC_dioxygenase"/>
</dbReference>
<feature type="domain" description="VOC" evidence="1">
    <location>
        <begin position="157"/>
        <end position="276"/>
    </location>
</feature>
<dbReference type="Pfam" id="PF00903">
    <property type="entry name" value="Glyoxalase"/>
    <property type="match status" value="1"/>
</dbReference>
<dbReference type="InterPro" id="IPR004360">
    <property type="entry name" value="Glyas_Fos-R_dOase_dom"/>
</dbReference>